<feature type="compositionally biased region" description="Basic and acidic residues" evidence="1">
    <location>
        <begin position="1495"/>
        <end position="1509"/>
    </location>
</feature>
<evidence type="ECO:0000256" key="1">
    <source>
        <dbReference type="SAM" id="MobiDB-lite"/>
    </source>
</evidence>
<feature type="region of interest" description="Disordered" evidence="1">
    <location>
        <begin position="1088"/>
        <end position="1254"/>
    </location>
</feature>
<organism evidence="2 3">
    <name type="scientific">Laccaria amethystina LaAM-08-1</name>
    <dbReference type="NCBI Taxonomy" id="1095629"/>
    <lineage>
        <taxon>Eukaryota</taxon>
        <taxon>Fungi</taxon>
        <taxon>Dikarya</taxon>
        <taxon>Basidiomycota</taxon>
        <taxon>Agaricomycotina</taxon>
        <taxon>Agaricomycetes</taxon>
        <taxon>Agaricomycetidae</taxon>
        <taxon>Agaricales</taxon>
        <taxon>Agaricineae</taxon>
        <taxon>Hydnangiaceae</taxon>
        <taxon>Laccaria</taxon>
    </lineage>
</organism>
<sequence length="1616" mass="172581">MSVPSAGDVTTDPLGKLLQPMTNEELPSMVIDTDGVVHNAPILSTKENCHDTANRVATTAAHALQSKESFRSNTTVSQPVTLFGPEELSLDAIECNSLPEVNIASHLPEAVEEGVQVFAPEAQHELYNAADQRSSHPSDPEITRTAVSTEISDDVKSDTGLPDPVEDTSKVSITEAFTIAEVKDINVNQDSSVFASGKNNGEIQLPSAEGTDRDTAVDSPPIPAETGVELHEETLTPGNEAGIVHESDVSSTTVPELILGDGNHKVEDSSSAEAVLPDTANGVVEAAGRVLVDHHSAVGVHHTVTVVDEVAVDNLETQATPVVGTDPSENKKVVLVEEALVNTQPILDDKIVVMDTSSVSEAEAGGPDEFNSNENGSLEAELEATQIVRGDADVLKATVLEDSLVEKLGVEGLSDAKKVSLDVRDCIQEGQVASDSEFSEPPADASTAPVTAILTDKQTMQIAEHGKDVTDPTLVKRGEVFEGETVDFTTARPFSNESATDARAFTASDRSDVQAKTSATAPQEDALAGEAKEHLQDLQDDSEATTVIEEGTAKLEAGVPTKEEQLEIHSEDSFSSTEIDNSSTHSQPSADQVADVTSTHFTGDQISFEIKPSEEVATNIATPSVVPLRRARVDTEEGIQETVAEVSVSQTESIIEGKIPLEEPVADDNVPQEESVPNVNVPQQEPVTKASLLQEESAVEGNAPREEPVTEANVPQGELVVEVIPQEEPITHVNAPQEELVTSKYEPTSANAQIEEVVVAEKSAPIVEEVVNTLPLVEELIVSELPSEKGGIATTEKVEEHLDSRVPPIKEESPAFDTDIMSVEQQNPAFSAEPVNGGAPVPLLEQITPVVRTHSPDLAKPNHQASETQVPAANTVSARDEVTYVPSEVPVVEESILQHQDSVVEVQVLDDLTATHASGAQIAADAPATENVESPTLSIEHNGIDTEPSVDGITNSEELPSAANDPHRLNTDITSIEHPNSPHIPSFTVTTIGYSSISDEPSAPESPVDEHGTIAPEETAPVIQVESSVTVQTDNETPLDDSQLPARPWTPSYSVHSQGTPLVPAKELDDEESDVLLDDVPSAELWTPSYSVHSQGTPLVTAKELDNEDADDLVDNSGSIGANEPKLEETKFAKRTEQPEASPDSQPDEPQIQDSGLPRQHDPKEETRELLGAVNHSEKELNLVSNEDASTSEIIPDKQNKLKTGMGTSRGIPTVVTEESSTEEAKQSADHLEGQSHSPSWVPSYTVSTQGSPLPETRELQAIVETGSPMLSMYEPVTLQDSFEASQSTSEHVHTPVIPVSVPPTSTELSTNEDYVQNERLGSEQCLDEPTIHNQLTDISIPVLVPSMDAKDSQKDTWTPSYSVTMQGVAQSHVEIFDVSSGSPSAAIEPLGEAAHDLNEPSPSLAGDNFNNALAIVDEQSNSDAFQSDIFDQLAIGQPTLLKRHPSELVSEPRLASTGDEIPTQTAVVLDKHAVVDIETPPDELSHHIFPSADDTPREGAPDSKDKPVVPRLVSIEKCSNDTLHPQPSARKRLESTTSSRFFPGGWFSSSSTKSPDENRPSLELAQGEFIPTKSPTDGTEAIASAVSSATTESFGEAREADSASSEDKRKWCIIM</sequence>
<feature type="compositionally biased region" description="Polar residues" evidence="1">
    <location>
        <begin position="987"/>
        <end position="999"/>
    </location>
</feature>
<gene>
    <name evidence="2" type="ORF">K443DRAFT_81588</name>
</gene>
<dbReference type="HOGENOM" id="CLU_237861_0_0_1"/>
<reference evidence="2 3" key="1">
    <citation type="submission" date="2014-04" db="EMBL/GenBank/DDBJ databases">
        <authorList>
            <consortium name="DOE Joint Genome Institute"/>
            <person name="Kuo A."/>
            <person name="Kohler A."/>
            <person name="Nagy L.G."/>
            <person name="Floudas D."/>
            <person name="Copeland A."/>
            <person name="Barry K.W."/>
            <person name="Cichocki N."/>
            <person name="Veneault-Fourrey C."/>
            <person name="LaButti K."/>
            <person name="Lindquist E.A."/>
            <person name="Lipzen A."/>
            <person name="Lundell T."/>
            <person name="Morin E."/>
            <person name="Murat C."/>
            <person name="Sun H."/>
            <person name="Tunlid A."/>
            <person name="Henrissat B."/>
            <person name="Grigoriev I.V."/>
            <person name="Hibbett D.S."/>
            <person name="Martin F."/>
            <person name="Nordberg H.P."/>
            <person name="Cantor M.N."/>
            <person name="Hua S.X."/>
        </authorList>
    </citation>
    <scope>NUCLEOTIDE SEQUENCE [LARGE SCALE GENOMIC DNA]</scope>
    <source>
        <strain evidence="2 3">LaAM-08-1</strain>
    </source>
</reference>
<evidence type="ECO:0000313" key="2">
    <source>
        <dbReference type="EMBL" id="KIK10156.1"/>
    </source>
</evidence>
<feature type="compositionally biased region" description="Basic and acidic residues" evidence="1">
    <location>
        <begin position="1596"/>
        <end position="1609"/>
    </location>
</feature>
<name>A0A0C9XYZ1_9AGAR</name>
<dbReference type="Proteomes" id="UP000054477">
    <property type="component" value="Unassembled WGS sequence"/>
</dbReference>
<feature type="compositionally biased region" description="Polar residues" evidence="1">
    <location>
        <begin position="573"/>
        <end position="595"/>
    </location>
</feature>
<dbReference type="EMBL" id="KN838536">
    <property type="protein sequence ID" value="KIK10156.1"/>
    <property type="molecule type" value="Genomic_DNA"/>
</dbReference>
<feature type="compositionally biased region" description="Basic and acidic residues" evidence="1">
    <location>
        <begin position="561"/>
        <end position="572"/>
    </location>
</feature>
<keyword evidence="3" id="KW-1185">Reference proteome</keyword>
<feature type="region of interest" description="Disordered" evidence="1">
    <location>
        <begin position="552"/>
        <end position="595"/>
    </location>
</feature>
<accession>A0A0C9XYZ1</accession>
<protein>
    <submittedName>
        <fullName evidence="2">Uncharacterized protein</fullName>
    </submittedName>
</protein>
<feature type="region of interest" description="Disordered" evidence="1">
    <location>
        <begin position="1481"/>
        <end position="1609"/>
    </location>
</feature>
<feature type="compositionally biased region" description="Polar residues" evidence="1">
    <location>
        <begin position="1235"/>
        <end position="1252"/>
    </location>
</feature>
<feature type="compositionally biased region" description="Basic and acidic residues" evidence="1">
    <location>
        <begin position="133"/>
        <end position="142"/>
    </location>
</feature>
<feature type="region of interest" description="Disordered" evidence="1">
    <location>
        <begin position="695"/>
        <end position="716"/>
    </location>
</feature>
<feature type="compositionally biased region" description="Basic and acidic residues" evidence="1">
    <location>
        <begin position="1125"/>
        <end position="1138"/>
    </location>
</feature>
<feature type="compositionally biased region" description="Polar residues" evidence="1">
    <location>
        <begin position="1088"/>
        <end position="1098"/>
    </location>
</feature>
<feature type="region of interest" description="Disordered" evidence="1">
    <location>
        <begin position="921"/>
        <end position="1060"/>
    </location>
</feature>
<feature type="compositionally biased region" description="Polar residues" evidence="1">
    <location>
        <begin position="1051"/>
        <end position="1060"/>
    </location>
</feature>
<feature type="compositionally biased region" description="Basic and acidic residues" evidence="1">
    <location>
        <begin position="1223"/>
        <end position="1234"/>
    </location>
</feature>
<feature type="compositionally biased region" description="Polar residues" evidence="1">
    <location>
        <begin position="1025"/>
        <end position="1036"/>
    </location>
</feature>
<feature type="compositionally biased region" description="Basic and acidic residues" evidence="1">
    <location>
        <begin position="1159"/>
        <end position="1169"/>
    </location>
</feature>
<dbReference type="OrthoDB" id="2804751at2759"/>
<proteinExistence type="predicted"/>
<feature type="region of interest" description="Disordered" evidence="1">
    <location>
        <begin position="130"/>
        <end position="167"/>
    </location>
</feature>
<evidence type="ECO:0000313" key="3">
    <source>
        <dbReference type="Proteomes" id="UP000054477"/>
    </source>
</evidence>
<feature type="region of interest" description="Disordered" evidence="1">
    <location>
        <begin position="195"/>
        <end position="222"/>
    </location>
</feature>
<feature type="compositionally biased region" description="Polar residues" evidence="1">
    <location>
        <begin position="1183"/>
        <end position="1193"/>
    </location>
</feature>
<feature type="region of interest" description="Disordered" evidence="1">
    <location>
        <begin position="499"/>
        <end position="523"/>
    </location>
</feature>
<reference evidence="3" key="2">
    <citation type="submission" date="2015-01" db="EMBL/GenBank/DDBJ databases">
        <title>Evolutionary Origins and Diversification of the Mycorrhizal Mutualists.</title>
        <authorList>
            <consortium name="DOE Joint Genome Institute"/>
            <consortium name="Mycorrhizal Genomics Consortium"/>
            <person name="Kohler A."/>
            <person name="Kuo A."/>
            <person name="Nagy L.G."/>
            <person name="Floudas D."/>
            <person name="Copeland A."/>
            <person name="Barry K.W."/>
            <person name="Cichocki N."/>
            <person name="Veneault-Fourrey C."/>
            <person name="LaButti K."/>
            <person name="Lindquist E.A."/>
            <person name="Lipzen A."/>
            <person name="Lundell T."/>
            <person name="Morin E."/>
            <person name="Murat C."/>
            <person name="Riley R."/>
            <person name="Ohm R."/>
            <person name="Sun H."/>
            <person name="Tunlid A."/>
            <person name="Henrissat B."/>
            <person name="Grigoriev I.V."/>
            <person name="Hibbett D.S."/>
            <person name="Martin F."/>
        </authorList>
    </citation>
    <scope>NUCLEOTIDE SEQUENCE [LARGE SCALE GENOMIC DNA]</scope>
    <source>
        <strain evidence="3">LaAM-08-1</strain>
    </source>
</reference>